<dbReference type="GO" id="GO:0005737">
    <property type="term" value="C:cytoplasm"/>
    <property type="evidence" value="ECO:0007669"/>
    <property type="project" value="TreeGrafter"/>
</dbReference>
<keyword evidence="9" id="KW-1185">Reference proteome</keyword>
<feature type="non-terminal residue" evidence="8">
    <location>
        <position position="1"/>
    </location>
</feature>
<dbReference type="AlphaFoldDB" id="A0AA88UFL8"/>
<dbReference type="GO" id="GO:0004106">
    <property type="term" value="F:chorismate mutase activity"/>
    <property type="evidence" value="ECO:0007669"/>
    <property type="project" value="UniProtKB-EC"/>
</dbReference>
<keyword evidence="5" id="KW-0057">Aromatic amino acid biosynthesis</keyword>
<dbReference type="GO" id="GO:0009073">
    <property type="term" value="P:aromatic amino acid family biosynthetic process"/>
    <property type="evidence" value="ECO:0007669"/>
    <property type="project" value="InterPro"/>
</dbReference>
<feature type="domain" description="Chorismate mutase" evidence="7">
    <location>
        <begin position="199"/>
        <end position="296"/>
    </location>
</feature>
<gene>
    <name evidence="8" type="ORF">RJ640_007943</name>
</gene>
<evidence type="ECO:0000259" key="7">
    <source>
        <dbReference type="Pfam" id="PF01817"/>
    </source>
</evidence>
<evidence type="ECO:0000256" key="6">
    <source>
        <dbReference type="ARBA" id="ARBA00023235"/>
    </source>
</evidence>
<evidence type="ECO:0000256" key="1">
    <source>
        <dbReference type="ARBA" id="ARBA00000824"/>
    </source>
</evidence>
<evidence type="ECO:0000313" key="8">
    <source>
        <dbReference type="EMBL" id="KAK2973442.1"/>
    </source>
</evidence>
<dbReference type="InterPro" id="IPR036263">
    <property type="entry name" value="Chorismate_II_sf"/>
</dbReference>
<dbReference type="InterPro" id="IPR037039">
    <property type="entry name" value="CM_AroQ_sf_eucaryotic"/>
</dbReference>
<evidence type="ECO:0000256" key="2">
    <source>
        <dbReference type="ARBA" id="ARBA00004817"/>
    </source>
</evidence>
<dbReference type="InterPro" id="IPR008238">
    <property type="entry name" value="Chorismate_mutase_AroQ_euk"/>
</dbReference>
<dbReference type="Proteomes" id="UP001187471">
    <property type="component" value="Unassembled WGS sequence"/>
</dbReference>
<comment type="pathway">
    <text evidence="2">Metabolic intermediate biosynthesis; prephenate biosynthesis; prephenate from chorismate: step 1/1.</text>
</comment>
<organism evidence="8 9">
    <name type="scientific">Escallonia rubra</name>
    <dbReference type="NCBI Taxonomy" id="112253"/>
    <lineage>
        <taxon>Eukaryota</taxon>
        <taxon>Viridiplantae</taxon>
        <taxon>Streptophyta</taxon>
        <taxon>Embryophyta</taxon>
        <taxon>Tracheophyta</taxon>
        <taxon>Spermatophyta</taxon>
        <taxon>Magnoliopsida</taxon>
        <taxon>eudicotyledons</taxon>
        <taxon>Gunneridae</taxon>
        <taxon>Pentapetalae</taxon>
        <taxon>asterids</taxon>
        <taxon>campanulids</taxon>
        <taxon>Escalloniales</taxon>
        <taxon>Escalloniaceae</taxon>
        <taxon>Escallonia</taxon>
    </lineage>
</organism>
<evidence type="ECO:0000256" key="3">
    <source>
        <dbReference type="ARBA" id="ARBA00012404"/>
    </source>
</evidence>
<dbReference type="PIRSF" id="PIRSF017318">
    <property type="entry name" value="Chor_mut_AroQ_eu"/>
    <property type="match status" value="1"/>
</dbReference>
<keyword evidence="4" id="KW-0028">Amino-acid biosynthesis</keyword>
<reference evidence="8" key="1">
    <citation type="submission" date="2022-12" db="EMBL/GenBank/DDBJ databases">
        <title>Draft genome assemblies for two species of Escallonia (Escalloniales).</title>
        <authorList>
            <person name="Chanderbali A."/>
            <person name="Dervinis C."/>
            <person name="Anghel I."/>
            <person name="Soltis D."/>
            <person name="Soltis P."/>
            <person name="Zapata F."/>
        </authorList>
    </citation>
    <scope>NUCLEOTIDE SEQUENCE</scope>
    <source>
        <strain evidence="8">UCBG92.1500</strain>
        <tissue evidence="8">Leaf</tissue>
    </source>
</reference>
<dbReference type="SUPFAM" id="SSF48600">
    <property type="entry name" value="Chorismate mutase II"/>
    <property type="match status" value="1"/>
</dbReference>
<dbReference type="EC" id="5.4.99.5" evidence="3"/>
<evidence type="ECO:0000256" key="4">
    <source>
        <dbReference type="ARBA" id="ARBA00022605"/>
    </source>
</evidence>
<dbReference type="NCBIfam" id="TIGR01802">
    <property type="entry name" value="CM_pl-yst"/>
    <property type="match status" value="1"/>
</dbReference>
<comment type="catalytic activity">
    <reaction evidence="1">
        <text>chorismate = prephenate</text>
        <dbReference type="Rhea" id="RHEA:13897"/>
        <dbReference type="ChEBI" id="CHEBI:29748"/>
        <dbReference type="ChEBI" id="CHEBI:29934"/>
        <dbReference type="EC" id="5.4.99.5"/>
    </reaction>
</comment>
<dbReference type="PANTHER" id="PTHR21145">
    <property type="entry name" value="CHORISMATE MUTASE"/>
    <property type="match status" value="1"/>
</dbReference>
<dbReference type="Gene3D" id="1.10.590.10">
    <property type="entry name" value="Chorismate mutase, AroQ class superfamily, eukaryotic"/>
    <property type="match status" value="1"/>
</dbReference>
<evidence type="ECO:0000256" key="5">
    <source>
        <dbReference type="ARBA" id="ARBA00023141"/>
    </source>
</evidence>
<protein>
    <recommendedName>
        <fullName evidence="3">chorismate mutase</fullName>
        <ecNumber evidence="3">5.4.99.5</ecNumber>
    </recommendedName>
</protein>
<name>A0AA88UFL8_9ASTE</name>
<proteinExistence type="predicted"/>
<dbReference type="EMBL" id="JAVXUO010002416">
    <property type="protein sequence ID" value="KAK2973442.1"/>
    <property type="molecule type" value="Genomic_DNA"/>
</dbReference>
<dbReference type="PROSITE" id="PS51169">
    <property type="entry name" value="CHORISMATE_MUT_3"/>
    <property type="match status" value="1"/>
</dbReference>
<dbReference type="Pfam" id="PF01817">
    <property type="entry name" value="CM_2"/>
    <property type="match status" value="1"/>
</dbReference>
<dbReference type="GO" id="GO:0046417">
    <property type="term" value="P:chorismate metabolic process"/>
    <property type="evidence" value="ECO:0007669"/>
    <property type="project" value="InterPro"/>
</dbReference>
<sequence length="302" mass="34164">MEAKLAKVAITAISVPNHPDFSGPDPHLAHHPISKFIRRSSARNGLRPLQAIRYTSKERVLIRQEDSIIFSLLERAQYCYNEDTYACTAFSMEGFPGSLVEFMVTETAKLHAPVGRYNSPGEHPFFPAELPEPLLPPLRPILLVHQLIQFFGTVTCQQVLHPCADSININKKVWDMYFRDLLPRLIKSGDDGNCGSSAALSKRIHYGKFVAEAKFRESPASYEAAIRLQDGARLMELLTYETVEAVIQRRAKAKTYGQEVRINEEEDAADPVYKIKPSLVASLYRDWIMPLTKEVQVEYLLS</sequence>
<dbReference type="PANTHER" id="PTHR21145:SF15">
    <property type="entry name" value="CHORISMATE MUTASE 3, CHLOROPLASTIC"/>
    <property type="match status" value="1"/>
</dbReference>
<comment type="caution">
    <text evidence="8">The sequence shown here is derived from an EMBL/GenBank/DDBJ whole genome shotgun (WGS) entry which is preliminary data.</text>
</comment>
<evidence type="ECO:0000313" key="9">
    <source>
        <dbReference type="Proteomes" id="UP001187471"/>
    </source>
</evidence>
<dbReference type="InterPro" id="IPR002701">
    <property type="entry name" value="CM_II_prokaryot"/>
</dbReference>
<keyword evidence="6" id="KW-0413">Isomerase</keyword>
<accession>A0AA88UFL8</accession>